<dbReference type="Proteomes" id="UP000885779">
    <property type="component" value="Unassembled WGS sequence"/>
</dbReference>
<evidence type="ECO:0000259" key="5">
    <source>
        <dbReference type="Pfam" id="PF00425"/>
    </source>
</evidence>
<comment type="pathway">
    <text evidence="4">Quinol/quinone metabolism; menaquinone biosynthesis.</text>
</comment>
<keyword evidence="4" id="KW-0474">Menaquinone biosynthesis</keyword>
<evidence type="ECO:0000313" key="6">
    <source>
        <dbReference type="EMBL" id="HGY57326.1"/>
    </source>
</evidence>
<name>A0A7V4U3F3_CALAY</name>
<dbReference type="EC" id="5.4.4.2" evidence="4"/>
<dbReference type="InterPro" id="IPR005801">
    <property type="entry name" value="ADC_synthase"/>
</dbReference>
<dbReference type="SUPFAM" id="SSF56322">
    <property type="entry name" value="ADC synthase"/>
    <property type="match status" value="1"/>
</dbReference>
<dbReference type="InterPro" id="IPR034681">
    <property type="entry name" value="MenF"/>
</dbReference>
<comment type="function">
    <text evidence="4">Catalyzes the conversion of chorismate to isochorismate.</text>
</comment>
<keyword evidence="4" id="KW-0460">Magnesium</keyword>
<comment type="catalytic activity">
    <reaction evidence="1 4">
        <text>chorismate = isochorismate</text>
        <dbReference type="Rhea" id="RHEA:18985"/>
        <dbReference type="ChEBI" id="CHEBI:29748"/>
        <dbReference type="ChEBI" id="CHEBI:29780"/>
        <dbReference type="EC" id="5.4.4.2"/>
    </reaction>
</comment>
<gene>
    <name evidence="4" type="primary">menF</name>
    <name evidence="6" type="ORF">ENK44_16580</name>
</gene>
<dbReference type="NCBIfam" id="TIGR00543">
    <property type="entry name" value="isochor_syn"/>
    <property type="match status" value="1"/>
</dbReference>
<sequence length="461" mass="52710">MADASATPLTEMEISRNEIRKHLQDALNNLAGKQSVVRIEFKVDATDILCWLHNQRSTNRLYWSDRERRFEMAGIGTERIISGKNMSGLNGALLEMKQITRMDKRLRFFGGLRFSEADHRDNSWTDFGFFRFHLPTFELGRREDEYYFACNVKKDDEADINALRNKYLSEFDRLNFAAGGHPAQDFRFISRSDNPDKTGWKANVQKALDYLRANGLKKVVLARNSRLEFRQAPQPEAILDALRVSNPNSFLFLFEGGPNHFFIGSTPERLYYRTGRQLLTEAVAGTRRRGSTPAEDQRLKQDLLTCEKDLREHDYVVQTIEQVLRKFSLDIEKDEQVGILENVRVQHLLVRFKARLQNDVNDTHILPALHPTPAVGGFPTGAALHKISEFEQFDRGWYAGPVGWIGQDEAEFAVAIRSALLQANTINLFSGAGLVDGSDPEAEWQELENKIANYLKILQAE</sequence>
<dbReference type="GO" id="GO:0009234">
    <property type="term" value="P:menaquinone biosynthetic process"/>
    <property type="evidence" value="ECO:0007669"/>
    <property type="project" value="UniProtKB-UniRule"/>
</dbReference>
<comment type="cofactor">
    <cofactor evidence="4">
        <name>Mg(2+)</name>
        <dbReference type="ChEBI" id="CHEBI:18420"/>
    </cofactor>
</comment>
<dbReference type="AlphaFoldDB" id="A0A7V4U3F3"/>
<accession>A0A7V4U3F3</accession>
<dbReference type="UniPathway" id="UPA00079"/>
<dbReference type="InterPro" id="IPR015890">
    <property type="entry name" value="Chorismate_C"/>
</dbReference>
<evidence type="ECO:0000256" key="3">
    <source>
        <dbReference type="ARBA" id="ARBA00023235"/>
    </source>
</evidence>
<dbReference type="GO" id="GO:0000287">
    <property type="term" value="F:magnesium ion binding"/>
    <property type="evidence" value="ECO:0007669"/>
    <property type="project" value="UniProtKB-UniRule"/>
</dbReference>
<dbReference type="GO" id="GO:0008909">
    <property type="term" value="F:isochorismate synthase activity"/>
    <property type="evidence" value="ECO:0007669"/>
    <property type="project" value="UniProtKB-UniRule"/>
</dbReference>
<organism evidence="6">
    <name type="scientific">Caldithrix abyssi</name>
    <dbReference type="NCBI Taxonomy" id="187145"/>
    <lineage>
        <taxon>Bacteria</taxon>
        <taxon>Pseudomonadati</taxon>
        <taxon>Calditrichota</taxon>
        <taxon>Calditrichia</taxon>
        <taxon>Calditrichales</taxon>
        <taxon>Calditrichaceae</taxon>
        <taxon>Caldithrix</taxon>
    </lineage>
</organism>
<protein>
    <recommendedName>
        <fullName evidence="4">Isochorismate synthase MenF</fullName>
        <ecNumber evidence="4">5.4.4.2</ecNumber>
    </recommendedName>
    <alternativeName>
        <fullName evidence="4">Isochorismate mutase</fullName>
    </alternativeName>
</protein>
<dbReference type="HAMAP" id="MF_01935">
    <property type="entry name" value="MenF"/>
    <property type="match status" value="1"/>
</dbReference>
<evidence type="ECO:0000256" key="2">
    <source>
        <dbReference type="ARBA" id="ARBA00005297"/>
    </source>
</evidence>
<dbReference type="PANTHER" id="PTHR42839:SF2">
    <property type="entry name" value="ISOCHORISMATE SYNTHASE ENTC"/>
    <property type="match status" value="1"/>
</dbReference>
<reference evidence="6" key="1">
    <citation type="journal article" date="2020" name="mSystems">
        <title>Genome- and Community-Level Interaction Insights into Carbon Utilization and Element Cycling Functions of Hydrothermarchaeota in Hydrothermal Sediment.</title>
        <authorList>
            <person name="Zhou Z."/>
            <person name="Liu Y."/>
            <person name="Xu W."/>
            <person name="Pan J."/>
            <person name="Luo Z.H."/>
            <person name="Li M."/>
        </authorList>
    </citation>
    <scope>NUCLEOTIDE SEQUENCE [LARGE SCALE GENOMIC DNA]</scope>
    <source>
        <strain evidence="6">HyVt-577</strain>
    </source>
</reference>
<keyword evidence="4" id="KW-0479">Metal-binding</keyword>
<feature type="active site" description="Proton donor" evidence="4">
    <location>
        <position position="268"/>
    </location>
</feature>
<comment type="caution">
    <text evidence="6">The sequence shown here is derived from an EMBL/GenBank/DDBJ whole genome shotgun (WGS) entry which is preliminary data.</text>
</comment>
<feature type="binding site" evidence="4">
    <location>
        <position position="312"/>
    </location>
    <ligand>
        <name>Mg(2+)</name>
        <dbReference type="ChEBI" id="CHEBI:18420"/>
    </ligand>
</feature>
<proteinExistence type="inferred from homology"/>
<dbReference type="Gene3D" id="3.60.120.10">
    <property type="entry name" value="Anthranilate synthase"/>
    <property type="match status" value="1"/>
</dbReference>
<dbReference type="Pfam" id="PF00425">
    <property type="entry name" value="Chorismate_bind"/>
    <property type="match status" value="1"/>
</dbReference>
<evidence type="ECO:0000256" key="1">
    <source>
        <dbReference type="ARBA" id="ARBA00000799"/>
    </source>
</evidence>
<evidence type="ECO:0000256" key="4">
    <source>
        <dbReference type="HAMAP-Rule" id="MF_01935"/>
    </source>
</evidence>
<dbReference type="UniPathway" id="UPA01057">
    <property type="reaction ID" value="UER00163"/>
</dbReference>
<feature type="domain" description="Chorismate-utilising enzyme C-terminal" evidence="5">
    <location>
        <begin position="197"/>
        <end position="450"/>
    </location>
</feature>
<dbReference type="InterPro" id="IPR004561">
    <property type="entry name" value="IsoChor_synthase"/>
</dbReference>
<feature type="active site" description="Proton acceptor" evidence="4">
    <location>
        <position position="218"/>
    </location>
</feature>
<dbReference type="EMBL" id="DRQG01000153">
    <property type="protein sequence ID" value="HGY57326.1"/>
    <property type="molecule type" value="Genomic_DNA"/>
</dbReference>
<feature type="binding site" evidence="4">
    <location>
        <position position="446"/>
    </location>
    <ligand>
        <name>Mg(2+)</name>
        <dbReference type="ChEBI" id="CHEBI:18420"/>
    </ligand>
</feature>
<comment type="pathway">
    <text evidence="4">Quinol/quinone metabolism; 1,4-dihydroxy-2-naphthoate biosynthesis; 1,4-dihydroxy-2-naphthoate from chorismate: step 1/7.</text>
</comment>
<comment type="similarity">
    <text evidence="2 4">Belongs to the isochorismate synthase family.</text>
</comment>
<keyword evidence="3 4" id="KW-0413">Isomerase</keyword>
<dbReference type="PANTHER" id="PTHR42839">
    <property type="entry name" value="ISOCHORISMATE SYNTHASE ENTC"/>
    <property type="match status" value="1"/>
</dbReference>